<gene>
    <name evidence="8" type="ORF">GCM10009838_87570</name>
</gene>
<comment type="similarity">
    <text evidence="1 4">Belongs to the bacterial solute-binding protein 3 family.</text>
</comment>
<name>A0ABN2TH25_9ACTN</name>
<evidence type="ECO:0000256" key="6">
    <source>
        <dbReference type="SAM" id="SignalP"/>
    </source>
</evidence>
<feature type="region of interest" description="Disordered" evidence="5">
    <location>
        <begin position="21"/>
        <end position="78"/>
    </location>
</feature>
<dbReference type="PROSITE" id="PS01039">
    <property type="entry name" value="SBP_BACTERIAL_3"/>
    <property type="match status" value="1"/>
</dbReference>
<keyword evidence="2" id="KW-0813">Transport</keyword>
<accession>A0ABN2TH25</accession>
<proteinExistence type="inferred from homology"/>
<feature type="compositionally biased region" description="Low complexity" evidence="5">
    <location>
        <begin position="21"/>
        <end position="33"/>
    </location>
</feature>
<dbReference type="InterPro" id="IPR051455">
    <property type="entry name" value="Bact_solute-bind_prot3"/>
</dbReference>
<evidence type="ECO:0000256" key="3">
    <source>
        <dbReference type="ARBA" id="ARBA00022729"/>
    </source>
</evidence>
<dbReference type="SUPFAM" id="SSF53850">
    <property type="entry name" value="Periplasmic binding protein-like II"/>
    <property type="match status" value="1"/>
</dbReference>
<dbReference type="SMART" id="SM00062">
    <property type="entry name" value="PBPb"/>
    <property type="match status" value="1"/>
</dbReference>
<dbReference type="Gene3D" id="3.40.190.10">
    <property type="entry name" value="Periplasmic binding protein-like II"/>
    <property type="match status" value="2"/>
</dbReference>
<dbReference type="CDD" id="cd13690">
    <property type="entry name" value="PBP2_GluB"/>
    <property type="match status" value="1"/>
</dbReference>
<dbReference type="PANTHER" id="PTHR30085">
    <property type="entry name" value="AMINO ACID ABC TRANSPORTER PERMEASE"/>
    <property type="match status" value="1"/>
</dbReference>
<evidence type="ECO:0000256" key="5">
    <source>
        <dbReference type="SAM" id="MobiDB-lite"/>
    </source>
</evidence>
<sequence>MLPAALLCLVGAFTAACDTLPSTTSAPTSANSAQVTALPDGVTTMPPGPAGGVSVSGCEASPRPDGPLPQPGQMPAGSTMERIQKRGYLIAGVDEDSYLFGYRNPSPDPKAPPLVGFDIDFVREVAEAIFGSPDKVRYKTITKAERISSLTSGSVDIVADIFTVDCERARDVAFSSDYFDAGQRILVNQSSAVNSLADLAGRKACAAAGTTSIQTLANPAYHVVPVAAVNWADCLVMLQQGQVDAISTTDLILLGLQVQDPYTKIVGPRFTYERHGLGMPKGEDDFVRFVNGVLEKIRADGTWTAIYTRWVGDKLGPVPAPPPPAYR</sequence>
<evidence type="ECO:0000313" key="9">
    <source>
        <dbReference type="Proteomes" id="UP001499854"/>
    </source>
</evidence>
<keyword evidence="3 6" id="KW-0732">Signal</keyword>
<evidence type="ECO:0000256" key="4">
    <source>
        <dbReference type="RuleBase" id="RU003744"/>
    </source>
</evidence>
<dbReference type="RefSeq" id="WP_344663165.1">
    <property type="nucleotide sequence ID" value="NZ_BAAAQM010000100.1"/>
</dbReference>
<dbReference type="PANTHER" id="PTHR30085:SF6">
    <property type="entry name" value="ABC TRANSPORTER GLUTAMINE-BINDING PROTEIN GLNH"/>
    <property type="match status" value="1"/>
</dbReference>
<evidence type="ECO:0000259" key="7">
    <source>
        <dbReference type="SMART" id="SM00062"/>
    </source>
</evidence>
<evidence type="ECO:0000313" key="8">
    <source>
        <dbReference type="EMBL" id="GAA2007710.1"/>
    </source>
</evidence>
<evidence type="ECO:0000256" key="2">
    <source>
        <dbReference type="ARBA" id="ARBA00022448"/>
    </source>
</evidence>
<evidence type="ECO:0000256" key="1">
    <source>
        <dbReference type="ARBA" id="ARBA00010333"/>
    </source>
</evidence>
<organism evidence="8 9">
    <name type="scientific">Catenulispora subtropica</name>
    <dbReference type="NCBI Taxonomy" id="450798"/>
    <lineage>
        <taxon>Bacteria</taxon>
        <taxon>Bacillati</taxon>
        <taxon>Actinomycetota</taxon>
        <taxon>Actinomycetes</taxon>
        <taxon>Catenulisporales</taxon>
        <taxon>Catenulisporaceae</taxon>
        <taxon>Catenulispora</taxon>
    </lineage>
</organism>
<protein>
    <submittedName>
        <fullName evidence="8">Glutamate ABC transporter substrate-binding protein</fullName>
    </submittedName>
</protein>
<dbReference type="Pfam" id="PF00497">
    <property type="entry name" value="SBP_bac_3"/>
    <property type="match status" value="1"/>
</dbReference>
<feature type="domain" description="Solute-binding protein family 3/N-terminal" evidence="7">
    <location>
        <begin position="88"/>
        <end position="314"/>
    </location>
</feature>
<keyword evidence="9" id="KW-1185">Reference proteome</keyword>
<dbReference type="Proteomes" id="UP001499854">
    <property type="component" value="Unassembled WGS sequence"/>
</dbReference>
<reference evidence="8 9" key="1">
    <citation type="journal article" date="2019" name="Int. J. Syst. Evol. Microbiol.">
        <title>The Global Catalogue of Microorganisms (GCM) 10K type strain sequencing project: providing services to taxonomists for standard genome sequencing and annotation.</title>
        <authorList>
            <consortium name="The Broad Institute Genomics Platform"/>
            <consortium name="The Broad Institute Genome Sequencing Center for Infectious Disease"/>
            <person name="Wu L."/>
            <person name="Ma J."/>
        </authorList>
    </citation>
    <scope>NUCLEOTIDE SEQUENCE [LARGE SCALE GENOMIC DNA]</scope>
    <source>
        <strain evidence="8 9">JCM 16013</strain>
    </source>
</reference>
<feature type="signal peptide" evidence="6">
    <location>
        <begin position="1"/>
        <end position="15"/>
    </location>
</feature>
<feature type="chain" id="PRO_5046063608" evidence="6">
    <location>
        <begin position="16"/>
        <end position="327"/>
    </location>
</feature>
<dbReference type="EMBL" id="BAAAQM010000100">
    <property type="protein sequence ID" value="GAA2007710.1"/>
    <property type="molecule type" value="Genomic_DNA"/>
</dbReference>
<dbReference type="InterPro" id="IPR018313">
    <property type="entry name" value="SBP_3_CS"/>
</dbReference>
<comment type="caution">
    <text evidence="8">The sequence shown here is derived from an EMBL/GenBank/DDBJ whole genome shotgun (WGS) entry which is preliminary data.</text>
</comment>
<dbReference type="InterPro" id="IPR001638">
    <property type="entry name" value="Solute-binding_3/MltF_N"/>
</dbReference>